<reference evidence="2" key="1">
    <citation type="submission" date="2023-11" db="EMBL/GenBank/DDBJ databases">
        <title>Genome assemblies of two species of porcelain crab, Petrolisthes cinctipes and Petrolisthes manimaculis (Anomura: Porcellanidae).</title>
        <authorList>
            <person name="Angst P."/>
        </authorList>
    </citation>
    <scope>NUCLEOTIDE SEQUENCE</scope>
    <source>
        <strain evidence="2">PB745_02</strain>
        <tissue evidence="2">Gill</tissue>
    </source>
</reference>
<evidence type="ECO:0000256" key="1">
    <source>
        <dbReference type="SAM" id="MobiDB-lite"/>
    </source>
</evidence>
<proteinExistence type="predicted"/>
<evidence type="ECO:0000313" key="2">
    <source>
        <dbReference type="EMBL" id="KAK4304027.1"/>
    </source>
</evidence>
<dbReference type="AlphaFoldDB" id="A0AAE1PB82"/>
<comment type="caution">
    <text evidence="2">The sequence shown here is derived from an EMBL/GenBank/DDBJ whole genome shotgun (WGS) entry which is preliminary data.</text>
</comment>
<dbReference type="EMBL" id="JAWZYT010002491">
    <property type="protein sequence ID" value="KAK4304027.1"/>
    <property type="molecule type" value="Genomic_DNA"/>
</dbReference>
<evidence type="ECO:0000313" key="3">
    <source>
        <dbReference type="Proteomes" id="UP001292094"/>
    </source>
</evidence>
<name>A0AAE1PB82_9EUCA</name>
<organism evidence="2 3">
    <name type="scientific">Petrolisthes manimaculis</name>
    <dbReference type="NCBI Taxonomy" id="1843537"/>
    <lineage>
        <taxon>Eukaryota</taxon>
        <taxon>Metazoa</taxon>
        <taxon>Ecdysozoa</taxon>
        <taxon>Arthropoda</taxon>
        <taxon>Crustacea</taxon>
        <taxon>Multicrustacea</taxon>
        <taxon>Malacostraca</taxon>
        <taxon>Eumalacostraca</taxon>
        <taxon>Eucarida</taxon>
        <taxon>Decapoda</taxon>
        <taxon>Pleocyemata</taxon>
        <taxon>Anomura</taxon>
        <taxon>Galatheoidea</taxon>
        <taxon>Porcellanidae</taxon>
        <taxon>Petrolisthes</taxon>
    </lineage>
</organism>
<dbReference type="Proteomes" id="UP001292094">
    <property type="component" value="Unassembled WGS sequence"/>
</dbReference>
<feature type="compositionally biased region" description="Basic and acidic residues" evidence="1">
    <location>
        <begin position="48"/>
        <end position="60"/>
    </location>
</feature>
<feature type="region of interest" description="Disordered" evidence="1">
    <location>
        <begin position="22"/>
        <end position="64"/>
    </location>
</feature>
<accession>A0AAE1PB82</accession>
<sequence>MGCWVVGLVGGIKKCGVGYHDNDNGGGWEGKRPLPLVNGPSPPPSLAEAEKGKERKEGRSLPHNTSFWVFSPSFRQQTTEQIQLRDLALVNTLLL</sequence>
<protein>
    <submittedName>
        <fullName evidence="2">Uncharacterized protein</fullName>
    </submittedName>
</protein>
<gene>
    <name evidence="2" type="ORF">Pmani_024008</name>
</gene>
<keyword evidence="3" id="KW-1185">Reference proteome</keyword>